<evidence type="ECO:0000256" key="1">
    <source>
        <dbReference type="ARBA" id="ARBA00022723"/>
    </source>
</evidence>
<dbReference type="Proteomes" id="UP000289497">
    <property type="component" value="Chromosome"/>
</dbReference>
<dbReference type="InterPro" id="IPR035930">
    <property type="entry name" value="FomD-like_sf"/>
</dbReference>
<dbReference type="RefSeq" id="WP_036434676.1">
    <property type="nucleotide sequence ID" value="NZ_LR215039.1"/>
</dbReference>
<evidence type="ECO:0000313" key="6">
    <source>
        <dbReference type="Proteomes" id="UP000289497"/>
    </source>
</evidence>
<dbReference type="SUPFAM" id="SSF159234">
    <property type="entry name" value="FomD-like"/>
    <property type="match status" value="1"/>
</dbReference>
<organism evidence="5 6">
    <name type="scientific">Mycoplasmopsis columboralis</name>
    <dbReference type="NCBI Taxonomy" id="171282"/>
    <lineage>
        <taxon>Bacteria</taxon>
        <taxon>Bacillati</taxon>
        <taxon>Mycoplasmatota</taxon>
        <taxon>Mycoplasmoidales</taxon>
        <taxon>Metamycoplasmataceae</taxon>
        <taxon>Mycoplasmopsis</taxon>
    </lineage>
</organism>
<accession>A0A449B727</accession>
<evidence type="ECO:0000313" key="5">
    <source>
        <dbReference type="EMBL" id="VEU76383.1"/>
    </source>
</evidence>
<dbReference type="InterPro" id="IPR016882">
    <property type="entry name" value="SA1684"/>
</dbReference>
<keyword evidence="6" id="KW-1185">Reference proteome</keyword>
<dbReference type="Pfam" id="PF04167">
    <property type="entry name" value="DUF402"/>
    <property type="match status" value="1"/>
</dbReference>
<dbReference type="InterPro" id="IPR050212">
    <property type="entry name" value="Ntdp-like"/>
</dbReference>
<gene>
    <name evidence="5" type="ORF">NCTC10179_00562</name>
</gene>
<protein>
    <submittedName>
        <fullName evidence="5">Protein of uncharacterized function (DUF402)</fullName>
    </submittedName>
</protein>
<dbReference type="InterPro" id="IPR007295">
    <property type="entry name" value="DUF402"/>
</dbReference>
<dbReference type="AlphaFoldDB" id="A0A449B727"/>
<dbReference type="PANTHER" id="PTHR39159:SF1">
    <property type="entry name" value="UPF0374 PROTEIN YGAC"/>
    <property type="match status" value="1"/>
</dbReference>
<reference evidence="5 6" key="1">
    <citation type="submission" date="2019-01" db="EMBL/GenBank/DDBJ databases">
        <authorList>
            <consortium name="Pathogen Informatics"/>
        </authorList>
    </citation>
    <scope>NUCLEOTIDE SEQUENCE [LARGE SCALE GENOMIC DNA]</scope>
    <source>
        <strain evidence="5 6">NCTC10179</strain>
    </source>
</reference>
<dbReference type="EMBL" id="LR215039">
    <property type="protein sequence ID" value="VEU76383.1"/>
    <property type="molecule type" value="Genomic_DNA"/>
</dbReference>
<evidence type="ECO:0000259" key="4">
    <source>
        <dbReference type="Pfam" id="PF04167"/>
    </source>
</evidence>
<dbReference type="Gene3D" id="2.40.380.10">
    <property type="entry name" value="FomD-like"/>
    <property type="match status" value="1"/>
</dbReference>
<sequence length="213" mass="25887">MEWDFKNLKVGQMVDVQAYKFNGFLYRQWNSAKVIFNNSRHIVLFLCNTKVSEYEKNLNRWKYTENALWFIPKNSYFNAILLLKKNTGIYHYINIASKPIFEDGTIKFIDFDLDVKCYPEKELQIVDRDEFAKNIVQMKYPENLKKIVFEELKNIVSLYTDYAYFFNPEILGYYLDILVKDKLIEKRFYDNFIKRNVQKYNEEFDMFSDLMKK</sequence>
<dbReference type="GO" id="GO:0016787">
    <property type="term" value="F:hydrolase activity"/>
    <property type="evidence" value="ECO:0007669"/>
    <property type="project" value="UniProtKB-KW"/>
</dbReference>
<keyword evidence="1" id="KW-0479">Metal-binding</keyword>
<dbReference type="PIRSF" id="PIRSF028345">
    <property type="entry name" value="UCP028345"/>
    <property type="match status" value="1"/>
</dbReference>
<evidence type="ECO:0000256" key="2">
    <source>
        <dbReference type="ARBA" id="ARBA00022801"/>
    </source>
</evidence>
<dbReference type="KEGG" id="mcou:NCTC10179_00562"/>
<keyword evidence="2" id="KW-0378">Hydrolase</keyword>
<dbReference type="PANTHER" id="PTHR39159">
    <property type="match status" value="1"/>
</dbReference>
<keyword evidence="3" id="KW-0460">Magnesium</keyword>
<feature type="domain" description="DUF402" evidence="4">
    <location>
        <begin position="22"/>
        <end position="161"/>
    </location>
</feature>
<proteinExistence type="predicted"/>
<name>A0A449B727_9BACT</name>
<evidence type="ECO:0000256" key="3">
    <source>
        <dbReference type="ARBA" id="ARBA00022842"/>
    </source>
</evidence>
<dbReference type="GO" id="GO:0046872">
    <property type="term" value="F:metal ion binding"/>
    <property type="evidence" value="ECO:0007669"/>
    <property type="project" value="UniProtKB-KW"/>
</dbReference>
<dbReference type="OrthoDB" id="1645325at2"/>